<evidence type="ECO:0000259" key="1">
    <source>
        <dbReference type="SMART" id="SM00871"/>
    </source>
</evidence>
<dbReference type="InterPro" id="IPR011256">
    <property type="entry name" value="Reg_factor_effector_dom_sf"/>
</dbReference>
<dbReference type="EMBL" id="FPIY01000002">
    <property type="protein sequence ID" value="SFW38170.1"/>
    <property type="molecule type" value="Genomic_DNA"/>
</dbReference>
<evidence type="ECO:0000313" key="3">
    <source>
        <dbReference type="Proteomes" id="UP000183257"/>
    </source>
</evidence>
<evidence type="ECO:0000313" key="2">
    <source>
        <dbReference type="EMBL" id="SFW38170.1"/>
    </source>
</evidence>
<dbReference type="PANTHER" id="PTHR40055">
    <property type="entry name" value="TRANSCRIPTIONAL REGULATOR YGIV-RELATED"/>
    <property type="match status" value="1"/>
</dbReference>
<dbReference type="Gene3D" id="3.20.80.10">
    <property type="entry name" value="Regulatory factor, effector binding domain"/>
    <property type="match status" value="1"/>
</dbReference>
<name>A0A1K1NRM1_9FLAO</name>
<dbReference type="SUPFAM" id="SSF55136">
    <property type="entry name" value="Probable bacterial effector-binding domain"/>
    <property type="match status" value="1"/>
</dbReference>
<gene>
    <name evidence="2" type="ORF">SAMN05660313_01326</name>
</gene>
<dbReference type="InterPro" id="IPR050908">
    <property type="entry name" value="SmbC-like"/>
</dbReference>
<feature type="domain" description="AraC effector-binding" evidence="1">
    <location>
        <begin position="7"/>
        <end position="165"/>
    </location>
</feature>
<dbReference type="RefSeq" id="WP_072303013.1">
    <property type="nucleotide sequence ID" value="NZ_FPIY01000002.1"/>
</dbReference>
<dbReference type="Pfam" id="PF06445">
    <property type="entry name" value="GyrI-like"/>
    <property type="match status" value="1"/>
</dbReference>
<dbReference type="InterPro" id="IPR010499">
    <property type="entry name" value="AraC_E-bd"/>
</dbReference>
<dbReference type="PANTHER" id="PTHR40055:SF1">
    <property type="entry name" value="TRANSCRIPTIONAL REGULATOR YGIV-RELATED"/>
    <property type="match status" value="1"/>
</dbReference>
<dbReference type="AlphaFoldDB" id="A0A1K1NRM1"/>
<accession>A0A1K1NRM1</accession>
<dbReference type="Proteomes" id="UP000183257">
    <property type="component" value="Unassembled WGS sequence"/>
</dbReference>
<sequence>MKNLVSTTPEIKELESRILVGIKKEVSVLTMDNVAHWKSFMCRREEIANHIIGEYYSVQEYGESYSFSNFNPAATFKKWAAVAVPEPQDIPENMDVLHLQGGLYAVFIHRGMAKDFSNTFQYIFSEWMPNSNYQLDNRPHFEFLDKRYLGAANPKSEEEVWIPIKSKNL</sequence>
<dbReference type="SMART" id="SM00871">
    <property type="entry name" value="AraC_E_bind"/>
    <property type="match status" value="1"/>
</dbReference>
<protein>
    <submittedName>
        <fullName evidence="2">AraC family transcriptional regulator</fullName>
    </submittedName>
</protein>
<dbReference type="OrthoDB" id="8560232at2"/>
<dbReference type="STRING" id="76595.SAMN05660313_01326"/>
<reference evidence="3" key="1">
    <citation type="submission" date="2016-11" db="EMBL/GenBank/DDBJ databases">
        <authorList>
            <person name="Varghese N."/>
            <person name="Submissions S."/>
        </authorList>
    </citation>
    <scope>NUCLEOTIDE SEQUENCE [LARGE SCALE GENOMIC DNA]</scope>
    <source>
        <strain evidence="3">DSM 24786</strain>
    </source>
</reference>
<proteinExistence type="predicted"/>
<organism evidence="2 3">
    <name type="scientific">Cellulophaga fucicola</name>
    <dbReference type="NCBI Taxonomy" id="76595"/>
    <lineage>
        <taxon>Bacteria</taxon>
        <taxon>Pseudomonadati</taxon>
        <taxon>Bacteroidota</taxon>
        <taxon>Flavobacteriia</taxon>
        <taxon>Flavobacteriales</taxon>
        <taxon>Flavobacteriaceae</taxon>
        <taxon>Cellulophaga</taxon>
    </lineage>
</organism>
<keyword evidence="3" id="KW-1185">Reference proteome</keyword>
<dbReference type="InterPro" id="IPR029442">
    <property type="entry name" value="GyrI-like"/>
</dbReference>